<dbReference type="InterPro" id="IPR001208">
    <property type="entry name" value="MCM_dom"/>
</dbReference>
<organism evidence="5 6">
    <name type="scientific">Spirochaeta isovalerica</name>
    <dbReference type="NCBI Taxonomy" id="150"/>
    <lineage>
        <taxon>Bacteria</taxon>
        <taxon>Pseudomonadati</taxon>
        <taxon>Spirochaetota</taxon>
        <taxon>Spirochaetia</taxon>
        <taxon>Spirochaetales</taxon>
        <taxon>Spirochaetaceae</taxon>
        <taxon>Spirochaeta</taxon>
    </lineage>
</organism>
<dbReference type="PANTHER" id="PTHR32039">
    <property type="entry name" value="MAGNESIUM-CHELATASE SUBUNIT CHLI"/>
    <property type="match status" value="1"/>
</dbReference>
<accession>A0A841R714</accession>
<dbReference type="GO" id="GO:0005524">
    <property type="term" value="F:ATP binding"/>
    <property type="evidence" value="ECO:0007669"/>
    <property type="project" value="UniProtKB-KW"/>
</dbReference>
<dbReference type="Pfam" id="PF13335">
    <property type="entry name" value="Mg_chelatase_C"/>
    <property type="match status" value="1"/>
</dbReference>
<evidence type="ECO:0000256" key="3">
    <source>
        <dbReference type="ARBA" id="ARBA00022840"/>
    </source>
</evidence>
<dbReference type="InterPro" id="IPR014721">
    <property type="entry name" value="Ribsml_uS5_D2-typ_fold_subgr"/>
</dbReference>
<dbReference type="InterPro" id="IPR045006">
    <property type="entry name" value="CHLI-like"/>
</dbReference>
<keyword evidence="2" id="KW-0547">Nucleotide-binding</keyword>
<dbReference type="PRINTS" id="PR01657">
    <property type="entry name" value="MCMFAMILY"/>
</dbReference>
<protein>
    <submittedName>
        <fullName evidence="5">Magnesium chelatase family protein</fullName>
    </submittedName>
</protein>
<dbReference type="InterPro" id="IPR000523">
    <property type="entry name" value="Mg_chelatse_chII-like_cat_dom"/>
</dbReference>
<dbReference type="InterPro" id="IPR025158">
    <property type="entry name" value="Mg_chelat-rel_C"/>
</dbReference>
<evidence type="ECO:0000313" key="6">
    <source>
        <dbReference type="Proteomes" id="UP000587760"/>
    </source>
</evidence>
<keyword evidence="6" id="KW-1185">Reference proteome</keyword>
<evidence type="ECO:0000256" key="2">
    <source>
        <dbReference type="ARBA" id="ARBA00022741"/>
    </source>
</evidence>
<gene>
    <name evidence="5" type="ORF">HNR50_000630</name>
</gene>
<feature type="domain" description="AAA+ ATPase" evidence="4">
    <location>
        <begin position="213"/>
        <end position="396"/>
    </location>
</feature>
<evidence type="ECO:0000259" key="4">
    <source>
        <dbReference type="SMART" id="SM00382"/>
    </source>
</evidence>
<dbReference type="Gene3D" id="3.40.50.300">
    <property type="entry name" value="P-loop containing nucleotide triphosphate hydrolases"/>
    <property type="match status" value="1"/>
</dbReference>
<dbReference type="PANTHER" id="PTHR32039:SF7">
    <property type="entry name" value="COMPETENCE PROTEIN COMM"/>
    <property type="match status" value="1"/>
</dbReference>
<dbReference type="SMART" id="SM00382">
    <property type="entry name" value="AAA"/>
    <property type="match status" value="1"/>
</dbReference>
<dbReference type="InterPro" id="IPR004482">
    <property type="entry name" value="Mg_chelat-rel"/>
</dbReference>
<dbReference type="SUPFAM" id="SSF52540">
    <property type="entry name" value="P-loop containing nucleoside triphosphate hydrolases"/>
    <property type="match status" value="1"/>
</dbReference>
<reference evidence="5 6" key="1">
    <citation type="submission" date="2020-08" db="EMBL/GenBank/DDBJ databases">
        <title>Genomic Encyclopedia of Type Strains, Phase IV (KMG-IV): sequencing the most valuable type-strain genomes for metagenomic binning, comparative biology and taxonomic classification.</title>
        <authorList>
            <person name="Goeker M."/>
        </authorList>
    </citation>
    <scope>NUCLEOTIDE SEQUENCE [LARGE SCALE GENOMIC DNA]</scope>
    <source>
        <strain evidence="5 6">DSM 2461</strain>
    </source>
</reference>
<dbReference type="NCBIfam" id="TIGR00368">
    <property type="entry name" value="YifB family Mg chelatase-like AAA ATPase"/>
    <property type="match status" value="1"/>
</dbReference>
<comment type="caution">
    <text evidence="5">The sequence shown here is derived from an EMBL/GenBank/DDBJ whole genome shotgun (WGS) entry which is preliminary data.</text>
</comment>
<dbReference type="EMBL" id="JACHGJ010000001">
    <property type="protein sequence ID" value="MBB6478997.1"/>
    <property type="molecule type" value="Genomic_DNA"/>
</dbReference>
<sequence length="513" mass="55675">MGVFSYASAGFDGTIISIEVDVRRGIPGIDIVGLPDVAVKESRERIRIAVKRSGFQFPRDRLLVNMAPAGVRKEGASHDLSIAAEIMFASEAIARPPELNIMILGELMLGGEIRPVKGVLSAVASGLSEGIDTFIIPDANVAEASVPGGGRIFGLSHLKELPEIIHAVASGSKGNRSNPVILNKGNTKDSAPDFEDLMGQPVLRRSMEICAAGMHNILLFGPPGSGKTMASLRLPGILPDLSIDESLEVTRIWSQAGRLPEGVAVIRDRPFRMPHHSASKEGIVGGGSEILPGEVSLAHRGVLFLDETPEFGASLLQGMREPIENGKISIARAGNSYWYPADFQLVMAANPCPCGNLGKEGSACVCSANEIHRYWKKIGGALLDRIDMRVPVKPVDPAYLLEGVSESSLSIRTRVESAVKMQEERFADEVFSRNARIPAGAVKKYCKLDEETRVLFTETVSKLSLSSRACHSVLKIARTIADLEESSDIQKDHFLEAVYYRRYGDRDIFWNAY</sequence>
<keyword evidence="3" id="KW-0067">ATP-binding</keyword>
<dbReference type="Proteomes" id="UP000587760">
    <property type="component" value="Unassembled WGS sequence"/>
</dbReference>
<dbReference type="Pfam" id="PF13541">
    <property type="entry name" value="ChlI"/>
    <property type="match status" value="1"/>
</dbReference>
<evidence type="ECO:0000313" key="5">
    <source>
        <dbReference type="EMBL" id="MBB6478997.1"/>
    </source>
</evidence>
<dbReference type="SUPFAM" id="SSF54211">
    <property type="entry name" value="Ribosomal protein S5 domain 2-like"/>
    <property type="match status" value="1"/>
</dbReference>
<dbReference type="InterPro" id="IPR027417">
    <property type="entry name" value="P-loop_NTPase"/>
</dbReference>
<dbReference type="RefSeq" id="WP_184743626.1">
    <property type="nucleotide sequence ID" value="NZ_JACHGJ010000001.1"/>
</dbReference>
<evidence type="ECO:0000256" key="1">
    <source>
        <dbReference type="ARBA" id="ARBA00006354"/>
    </source>
</evidence>
<proteinExistence type="inferred from homology"/>
<dbReference type="GO" id="GO:0003677">
    <property type="term" value="F:DNA binding"/>
    <property type="evidence" value="ECO:0007669"/>
    <property type="project" value="InterPro"/>
</dbReference>
<comment type="similarity">
    <text evidence="1">Belongs to the Mg-chelatase subunits D/I family. ComM subfamily.</text>
</comment>
<dbReference type="AlphaFoldDB" id="A0A841R714"/>
<dbReference type="Pfam" id="PF01078">
    <property type="entry name" value="Mg_chelatase"/>
    <property type="match status" value="1"/>
</dbReference>
<dbReference type="Gene3D" id="3.30.230.10">
    <property type="match status" value="1"/>
</dbReference>
<name>A0A841R714_9SPIO</name>
<dbReference type="InterPro" id="IPR020568">
    <property type="entry name" value="Ribosomal_Su5_D2-typ_SF"/>
</dbReference>
<dbReference type="InterPro" id="IPR003593">
    <property type="entry name" value="AAA+_ATPase"/>
</dbReference>